<name>A0A951P889_9CYAN</name>
<evidence type="ECO:0000313" key="2">
    <source>
        <dbReference type="Proteomes" id="UP000707356"/>
    </source>
</evidence>
<gene>
    <name evidence="1" type="ORF">KME07_05545</name>
</gene>
<reference evidence="1" key="2">
    <citation type="journal article" date="2022" name="Microbiol. Resour. Announc.">
        <title>Metagenome Sequencing to Explore Phylogenomics of Terrestrial Cyanobacteria.</title>
        <authorList>
            <person name="Ward R.D."/>
            <person name="Stajich J.E."/>
            <person name="Johansen J.R."/>
            <person name="Huntemann M."/>
            <person name="Clum A."/>
            <person name="Foster B."/>
            <person name="Foster B."/>
            <person name="Roux S."/>
            <person name="Palaniappan K."/>
            <person name="Varghese N."/>
            <person name="Mukherjee S."/>
            <person name="Reddy T.B.K."/>
            <person name="Daum C."/>
            <person name="Copeland A."/>
            <person name="Chen I.A."/>
            <person name="Ivanova N.N."/>
            <person name="Kyrpides N.C."/>
            <person name="Shapiro N."/>
            <person name="Eloe-Fadrosh E.A."/>
            <person name="Pietrasiak N."/>
        </authorList>
    </citation>
    <scope>NUCLEOTIDE SEQUENCE</scope>
    <source>
        <strain evidence="1">GSE-TBD4-15B</strain>
    </source>
</reference>
<proteinExistence type="predicted"/>
<dbReference type="Proteomes" id="UP000707356">
    <property type="component" value="Unassembled WGS sequence"/>
</dbReference>
<dbReference type="AlphaFoldDB" id="A0A951P889"/>
<evidence type="ECO:0000313" key="1">
    <source>
        <dbReference type="EMBL" id="MBW4464888.1"/>
    </source>
</evidence>
<dbReference type="EMBL" id="JAHHHV010000024">
    <property type="protein sequence ID" value="MBW4464888.1"/>
    <property type="molecule type" value="Genomic_DNA"/>
</dbReference>
<reference evidence="1" key="1">
    <citation type="submission" date="2021-05" db="EMBL/GenBank/DDBJ databases">
        <authorList>
            <person name="Pietrasiak N."/>
            <person name="Ward R."/>
            <person name="Stajich J.E."/>
            <person name="Kurbessoian T."/>
        </authorList>
    </citation>
    <scope>NUCLEOTIDE SEQUENCE</scope>
    <source>
        <strain evidence="1">GSE-TBD4-15B</strain>
    </source>
</reference>
<organism evidence="1 2">
    <name type="scientific">Pegethrix bostrychoides GSE-TBD4-15B</name>
    <dbReference type="NCBI Taxonomy" id="2839662"/>
    <lineage>
        <taxon>Bacteria</taxon>
        <taxon>Bacillati</taxon>
        <taxon>Cyanobacteriota</taxon>
        <taxon>Cyanophyceae</taxon>
        <taxon>Oculatellales</taxon>
        <taxon>Oculatellaceae</taxon>
        <taxon>Pegethrix</taxon>
    </lineage>
</organism>
<comment type="caution">
    <text evidence="1">The sequence shown here is derived from an EMBL/GenBank/DDBJ whole genome shotgun (WGS) entry which is preliminary data.</text>
</comment>
<accession>A0A951P889</accession>
<protein>
    <submittedName>
        <fullName evidence="1">Uncharacterized protein</fullName>
    </submittedName>
</protein>
<sequence>MQSPYPSVFPAQLGAQPLSPAQQRYLHYISQAATRLAASIKKVRQRQQHWA</sequence>